<keyword evidence="2" id="KW-0812">Transmembrane</keyword>
<dbReference type="InterPro" id="IPR002035">
    <property type="entry name" value="VWF_A"/>
</dbReference>
<feature type="compositionally biased region" description="Basic and acidic residues" evidence="1">
    <location>
        <begin position="328"/>
        <end position="337"/>
    </location>
</feature>
<name>A0A9X1NEX3_9ACTN</name>
<feature type="compositionally biased region" description="Polar residues" evidence="1">
    <location>
        <begin position="318"/>
        <end position="327"/>
    </location>
</feature>
<feature type="compositionally biased region" description="Low complexity" evidence="1">
    <location>
        <begin position="753"/>
        <end position="781"/>
    </location>
</feature>
<dbReference type="Gene3D" id="3.40.50.410">
    <property type="entry name" value="von Willebrand factor, type A domain"/>
    <property type="match status" value="1"/>
</dbReference>
<evidence type="ECO:0000313" key="5">
    <source>
        <dbReference type="Proteomes" id="UP001138997"/>
    </source>
</evidence>
<feature type="region of interest" description="Disordered" evidence="1">
    <location>
        <begin position="423"/>
        <end position="461"/>
    </location>
</feature>
<dbReference type="RefSeq" id="WP_231441876.1">
    <property type="nucleotide sequence ID" value="NZ_JAJOMB010000006.1"/>
</dbReference>
<dbReference type="CDD" id="cd00198">
    <property type="entry name" value="vWFA"/>
    <property type="match status" value="1"/>
</dbReference>
<dbReference type="Pfam" id="PF00092">
    <property type="entry name" value="VWA"/>
    <property type="match status" value="1"/>
</dbReference>
<evidence type="ECO:0000256" key="1">
    <source>
        <dbReference type="SAM" id="MobiDB-lite"/>
    </source>
</evidence>
<dbReference type="EMBL" id="JAJOMB010000006">
    <property type="protein sequence ID" value="MCD5312051.1"/>
    <property type="molecule type" value="Genomic_DNA"/>
</dbReference>
<feature type="compositionally biased region" description="Polar residues" evidence="1">
    <location>
        <begin position="800"/>
        <end position="810"/>
    </location>
</feature>
<organism evidence="4 5">
    <name type="scientific">Kineosporia babensis</name>
    <dbReference type="NCBI Taxonomy" id="499548"/>
    <lineage>
        <taxon>Bacteria</taxon>
        <taxon>Bacillati</taxon>
        <taxon>Actinomycetota</taxon>
        <taxon>Actinomycetes</taxon>
        <taxon>Kineosporiales</taxon>
        <taxon>Kineosporiaceae</taxon>
        <taxon>Kineosporia</taxon>
    </lineage>
</organism>
<reference evidence="4" key="1">
    <citation type="submission" date="2021-11" db="EMBL/GenBank/DDBJ databases">
        <title>Streptomyces corallinus and Kineosporia corallina sp. nov., two new coral-derived marine actinobacteria.</title>
        <authorList>
            <person name="Buangrab K."/>
            <person name="Sutthacheep M."/>
            <person name="Yeemin T."/>
            <person name="Harunari E."/>
            <person name="Igarashi Y."/>
            <person name="Sripreechasak P."/>
            <person name="Kanchanasin P."/>
            <person name="Tanasupawat S."/>
            <person name="Phongsopitanun W."/>
        </authorList>
    </citation>
    <scope>NUCLEOTIDE SEQUENCE</scope>
    <source>
        <strain evidence="4">JCM 31032</strain>
    </source>
</reference>
<dbReference type="AlphaFoldDB" id="A0A9X1NEX3"/>
<accession>A0A9X1NEX3</accession>
<evidence type="ECO:0000256" key="2">
    <source>
        <dbReference type="SAM" id="Phobius"/>
    </source>
</evidence>
<feature type="transmembrane region" description="Helical" evidence="2">
    <location>
        <begin position="606"/>
        <end position="624"/>
    </location>
</feature>
<proteinExistence type="predicted"/>
<keyword evidence="5" id="KW-1185">Reference proteome</keyword>
<keyword evidence="2" id="KW-1133">Transmembrane helix</keyword>
<dbReference type="PROSITE" id="PS50234">
    <property type="entry name" value="VWFA"/>
    <property type="match status" value="1"/>
</dbReference>
<feature type="domain" description="VWFA" evidence="3">
    <location>
        <begin position="52"/>
        <end position="227"/>
    </location>
</feature>
<feature type="region of interest" description="Disordered" evidence="1">
    <location>
        <begin position="707"/>
        <end position="873"/>
    </location>
</feature>
<dbReference type="Proteomes" id="UP001138997">
    <property type="component" value="Unassembled WGS sequence"/>
</dbReference>
<comment type="caution">
    <text evidence="4">The sequence shown here is derived from an EMBL/GenBank/DDBJ whole genome shotgun (WGS) entry which is preliminary data.</text>
</comment>
<gene>
    <name evidence="4" type="ORF">LR394_14155</name>
</gene>
<sequence>MKKRFIAGRRLLIPSVVAVLVALPLAGVATAGPGPARLAAEAAEEIEPAVMDAVVLVDQSGSLSDEDVARESEAVSAIAQSGLSARSRVTVVGFGSNNGGQSATTTFCPPTILRDSAARQSLADCSDTIARRTAEEGNDTDHAAAVGQAIDVLQQDSPKGAIKAVFFLTDGRLDVRNSPNYGAAQDRNAAAQVQLDKHLATAKDQGIQVWPLGFGAEIDEPALQALAAGGAQGDVRCQAKPQARVVRSSADVQWTLVKAAAGATCSFVEDPDTGKIDPNGTEDLKVSISPLATNGSIIVAKGDPAIKVTYLKPGGGEVTSSGQQGESTYERSGDNTRTDTLSIVNPDPGEWTVRLEAPKGIERQQIGATVVWQGALRTFLVTDPPSPKPGEEFTVSMSLLTRKGRITDADLLTGMSVGVKAQAAGGAETDVPMSDNGKGSDPKGSDGEYTGTMTAPDQEGALGLRGSVTGAGVYNTDVPLELIVAADVIRPQVRFEFDTPDQTWAGETIAGTLKVNNPGETRDVQIQAEDPTGTLQAGVNPGGAFSLPSGDSERDVELSVLPESSNGEAALSVNLVDAAGQQVYGNTLLSVEVRDEPSWIEKNRTLLIALFLLVVLAGLALLVARQARRRRLDVRKLTVLLKTEDGSQFSLKARTGWSDQFSFVIRAPEDLSRRLSFPSPGDAEIYRLRRAARNVVRLRTPQGEQINLQNGKFETLPESPELSIGVQDDRRRVPAKKPRKNKPEPVTPDRGSADIYDGYPGGDDVYGAAADPYGSSDSQGPSGSGRGGRTEKDTDPFGSDSYTGASSVHSSEPYGGDPFGGDPYGGNPGGSDPYSGSSYGSDPYGGDDPYGSRPKTSSGRSTAATHDSDDPYA</sequence>
<feature type="compositionally biased region" description="Gly residues" evidence="1">
    <location>
        <begin position="817"/>
        <end position="829"/>
    </location>
</feature>
<feature type="compositionally biased region" description="Polar residues" evidence="1">
    <location>
        <begin position="854"/>
        <end position="865"/>
    </location>
</feature>
<dbReference type="SUPFAM" id="SSF53300">
    <property type="entry name" value="vWA-like"/>
    <property type="match status" value="1"/>
</dbReference>
<feature type="region of interest" description="Disordered" evidence="1">
    <location>
        <begin position="533"/>
        <end position="552"/>
    </location>
</feature>
<dbReference type="SMART" id="SM00327">
    <property type="entry name" value="VWA"/>
    <property type="match status" value="1"/>
</dbReference>
<feature type="region of interest" description="Disordered" evidence="1">
    <location>
        <begin position="316"/>
        <end position="338"/>
    </location>
</feature>
<evidence type="ECO:0000259" key="3">
    <source>
        <dbReference type="PROSITE" id="PS50234"/>
    </source>
</evidence>
<keyword evidence="2" id="KW-0472">Membrane</keyword>
<dbReference type="InterPro" id="IPR036465">
    <property type="entry name" value="vWFA_dom_sf"/>
</dbReference>
<protein>
    <submittedName>
        <fullName evidence="4">VWA domain-containing protein</fullName>
    </submittedName>
</protein>
<feature type="compositionally biased region" description="Low complexity" evidence="1">
    <location>
        <begin position="830"/>
        <end position="852"/>
    </location>
</feature>
<evidence type="ECO:0000313" key="4">
    <source>
        <dbReference type="EMBL" id="MCD5312051.1"/>
    </source>
</evidence>